<protein>
    <submittedName>
        <fullName evidence="2">Amidohydrolase</fullName>
        <ecNumber evidence="2">3.5.-.-</ecNumber>
    </submittedName>
</protein>
<proteinExistence type="predicted"/>
<dbReference type="Gene3D" id="3.10.310.70">
    <property type="match status" value="1"/>
</dbReference>
<dbReference type="AlphaFoldDB" id="A0AB39BQS8"/>
<dbReference type="CDD" id="cd01300">
    <property type="entry name" value="YtcJ_like"/>
    <property type="match status" value="1"/>
</dbReference>
<dbReference type="Pfam" id="PF07969">
    <property type="entry name" value="Amidohydro_3"/>
    <property type="match status" value="1"/>
</dbReference>
<dbReference type="RefSeq" id="WP_368503547.1">
    <property type="nucleotide sequence ID" value="NZ_CP162551.1"/>
</dbReference>
<dbReference type="Gene3D" id="2.30.40.10">
    <property type="entry name" value="Urease, subunit C, domain 1"/>
    <property type="match status" value="1"/>
</dbReference>
<accession>A0AB39BQS8</accession>
<gene>
    <name evidence="2" type="ORF">AB3N04_15225</name>
</gene>
<dbReference type="PANTHER" id="PTHR22642">
    <property type="entry name" value="IMIDAZOLONEPROPIONASE"/>
    <property type="match status" value="1"/>
</dbReference>
<dbReference type="SUPFAM" id="SSF51556">
    <property type="entry name" value="Metallo-dependent hydrolases"/>
    <property type="match status" value="1"/>
</dbReference>
<dbReference type="PANTHER" id="PTHR22642:SF2">
    <property type="entry name" value="PROTEIN LONG AFTER FAR-RED 3"/>
    <property type="match status" value="1"/>
</dbReference>
<name>A0AB39BQS8_9BACI</name>
<dbReference type="InterPro" id="IPR011059">
    <property type="entry name" value="Metal-dep_hydrolase_composite"/>
</dbReference>
<keyword evidence="2" id="KW-0378">Hydrolase</keyword>
<evidence type="ECO:0000259" key="1">
    <source>
        <dbReference type="Pfam" id="PF07969"/>
    </source>
</evidence>
<dbReference type="InterPro" id="IPR033932">
    <property type="entry name" value="YtcJ-like"/>
</dbReference>
<sequence>MGTLWWNGTFFTMKEEQEKVEAVYVEDGVIVDSGSKDELISRYRERMKESIDVEGGYVYPGFVDSHLHMVGHGERLIRLDLSETHSASEMSEQLAEEVRETPMGEWVFAEGWNENNFVDRKIFHRSELDDITTEHPMYLTRICRHAALVNSKALALAGITKDTPNPEGGVIVRDADGKPTGYLLDAATELVKSVIPPVGKQYVERALKKATKDMLRLGLVGGHTEDLHYYGGFKETLDAFKQVIDGDNIKFRAHLLVHHEAISEMKETGHKKGDVTPFIELGAMKIFADGALGGRTALLSAPYTDDPRTNGVAMHQQEELERLVKKAREEDMPVAIHTIGDEALHLAIGAIEKHPCTNGRDRLIHVQVVNEEILKRLKNIRVVLDIQPRFVAADFPWVMERLGEVRLPYSFAWKRLLDSGLVCAGGSDAPIEPVDPLLGIHAAVTRKKPGETHSGYLPDQKLSMFEAIKLFTQGSATAIEKEETRGVIASGFVADFTVLDEDLFDGDPDKALRTNVLMTVVDNTIMYNRNEEVIKAE</sequence>
<feature type="domain" description="Amidohydrolase 3" evidence="1">
    <location>
        <begin position="51"/>
        <end position="527"/>
    </location>
</feature>
<dbReference type="SUPFAM" id="SSF51338">
    <property type="entry name" value="Composite domain of metallo-dependent hydrolases"/>
    <property type="match status" value="1"/>
</dbReference>
<dbReference type="EMBL" id="CP162551">
    <property type="protein sequence ID" value="XDI36044.1"/>
    <property type="molecule type" value="Genomic_DNA"/>
</dbReference>
<evidence type="ECO:0000313" key="2">
    <source>
        <dbReference type="EMBL" id="XDI36044.1"/>
    </source>
</evidence>
<reference evidence="2" key="1">
    <citation type="submission" date="2024-07" db="EMBL/GenBank/DDBJ databases">
        <title>Identification and characteristics of an arsenic-resistant bacterial isolate, which belongs to a novel species.</title>
        <authorList>
            <person name="Juszczyk A."/>
            <person name="Kowalczyk A."/>
            <person name="Was K."/>
            <person name="Kosowicz W."/>
            <person name="Budzyn A."/>
            <person name="Latowski D."/>
        </authorList>
    </citation>
    <scope>NUCLEOTIDE SEQUENCE</scope>
    <source>
        <strain evidence="2">As8PL</strain>
    </source>
</reference>
<dbReference type="Gene3D" id="3.20.20.140">
    <property type="entry name" value="Metal-dependent hydrolases"/>
    <property type="match status" value="1"/>
</dbReference>
<dbReference type="EC" id="3.5.-.-" evidence="2"/>
<organism evidence="2">
    <name type="scientific">Alkalihalophilus sp. As8PL</name>
    <dbReference type="NCBI Taxonomy" id="3237103"/>
    <lineage>
        <taxon>Bacteria</taxon>
        <taxon>Bacillati</taxon>
        <taxon>Bacillota</taxon>
        <taxon>Bacilli</taxon>
        <taxon>Bacillales</taxon>
        <taxon>Bacillaceae</taxon>
        <taxon>Alkalihalophilus</taxon>
    </lineage>
</organism>
<dbReference type="InterPro" id="IPR013108">
    <property type="entry name" value="Amidohydro_3"/>
</dbReference>
<dbReference type="GO" id="GO:0016810">
    <property type="term" value="F:hydrolase activity, acting on carbon-nitrogen (but not peptide) bonds"/>
    <property type="evidence" value="ECO:0007669"/>
    <property type="project" value="InterPro"/>
</dbReference>
<dbReference type="InterPro" id="IPR032466">
    <property type="entry name" value="Metal_Hydrolase"/>
</dbReference>